<feature type="signal peptide" evidence="2">
    <location>
        <begin position="1"/>
        <end position="20"/>
    </location>
</feature>
<name>A0AAD5Q5R9_PYTIN</name>
<sequence>MKLTCALVLLATLAVSSSEAASTPKTKIAPDCTQAQRQLVNKLLQQDVNPAKACYSKAKGDIPTLSTSRLCPIPECRTWLKYMAENSPDCVYDDTNYGRDFTAKSKDCGSDSNEAGVVGDASASAAGSDAGETPKTPKPTSRKPSTVSKAPLKESSTSGSGSSSEIEVPQRDNTTIEVPETPEPEPTTSALITKRPTPAATPKSDAVSPHAIATVSVAVFSSIVALAL</sequence>
<keyword evidence="4" id="KW-1185">Reference proteome</keyword>
<comment type="caution">
    <text evidence="3">The sequence shown here is derived from an EMBL/GenBank/DDBJ whole genome shotgun (WGS) entry which is preliminary data.</text>
</comment>
<dbReference type="AlphaFoldDB" id="A0AAD5Q5R9"/>
<proteinExistence type="predicted"/>
<evidence type="ECO:0000256" key="1">
    <source>
        <dbReference type="SAM" id="MobiDB-lite"/>
    </source>
</evidence>
<feature type="chain" id="PRO_5042056325" description="Elicitin-like protein" evidence="2">
    <location>
        <begin position="21"/>
        <end position="228"/>
    </location>
</feature>
<feature type="region of interest" description="Disordered" evidence="1">
    <location>
        <begin position="104"/>
        <end position="209"/>
    </location>
</feature>
<organism evidence="3 4">
    <name type="scientific">Pythium insidiosum</name>
    <name type="common">Pythiosis disease agent</name>
    <dbReference type="NCBI Taxonomy" id="114742"/>
    <lineage>
        <taxon>Eukaryota</taxon>
        <taxon>Sar</taxon>
        <taxon>Stramenopiles</taxon>
        <taxon>Oomycota</taxon>
        <taxon>Peronosporomycetes</taxon>
        <taxon>Pythiales</taxon>
        <taxon>Pythiaceae</taxon>
        <taxon>Pythium</taxon>
    </lineage>
</organism>
<evidence type="ECO:0000313" key="4">
    <source>
        <dbReference type="Proteomes" id="UP001209570"/>
    </source>
</evidence>
<reference evidence="3" key="1">
    <citation type="submission" date="2021-12" db="EMBL/GenBank/DDBJ databases">
        <title>Prjna785345.</title>
        <authorList>
            <person name="Rujirawat T."/>
            <person name="Krajaejun T."/>
        </authorList>
    </citation>
    <scope>NUCLEOTIDE SEQUENCE</scope>
    <source>
        <strain evidence="3">Pi057C3</strain>
    </source>
</reference>
<protein>
    <recommendedName>
        <fullName evidence="5">Elicitin-like protein</fullName>
    </recommendedName>
</protein>
<gene>
    <name evidence="3" type="ORF">P43SY_008739</name>
</gene>
<evidence type="ECO:0008006" key="5">
    <source>
        <dbReference type="Google" id="ProtNLM"/>
    </source>
</evidence>
<accession>A0AAD5Q5R9</accession>
<keyword evidence="2" id="KW-0732">Signal</keyword>
<feature type="compositionally biased region" description="Low complexity" evidence="1">
    <location>
        <begin position="115"/>
        <end position="164"/>
    </location>
</feature>
<dbReference type="Proteomes" id="UP001209570">
    <property type="component" value="Unassembled WGS sequence"/>
</dbReference>
<evidence type="ECO:0000256" key="2">
    <source>
        <dbReference type="SAM" id="SignalP"/>
    </source>
</evidence>
<dbReference type="EMBL" id="JAKCXM010000773">
    <property type="protein sequence ID" value="KAJ0391956.1"/>
    <property type="molecule type" value="Genomic_DNA"/>
</dbReference>
<evidence type="ECO:0000313" key="3">
    <source>
        <dbReference type="EMBL" id="KAJ0391956.1"/>
    </source>
</evidence>